<name>A0ABR9TSK0_9FLAO</name>
<dbReference type="InterPro" id="IPR011083">
    <property type="entry name" value="Phage_tail_collar_dom"/>
</dbReference>
<evidence type="ECO:0000259" key="1">
    <source>
        <dbReference type="Pfam" id="PF07484"/>
    </source>
</evidence>
<dbReference type="SUPFAM" id="SSF88874">
    <property type="entry name" value="Receptor-binding domain of short tail fibre protein gp12"/>
    <property type="match status" value="1"/>
</dbReference>
<dbReference type="Gene3D" id="3.90.1340.10">
    <property type="entry name" value="Phage tail collar domain"/>
    <property type="match status" value="1"/>
</dbReference>
<reference evidence="2 3" key="1">
    <citation type="submission" date="2018-07" db="EMBL/GenBank/DDBJ databases">
        <title>Genome assembly of strain KB82.</title>
        <authorList>
            <person name="Kukolya J."/>
            <person name="Horvath B."/>
            <person name="Nagy I."/>
            <person name="Toth A."/>
        </authorList>
    </citation>
    <scope>NUCLEOTIDE SEQUENCE [LARGE SCALE GENOMIC DNA]</scope>
    <source>
        <strain evidence="2 3">Kb82</strain>
    </source>
</reference>
<keyword evidence="3" id="KW-1185">Reference proteome</keyword>
<dbReference type="Pfam" id="PF07484">
    <property type="entry name" value="Collar"/>
    <property type="match status" value="1"/>
</dbReference>
<accession>A0ABR9TSK0</accession>
<dbReference type="Proteomes" id="UP000640614">
    <property type="component" value="Unassembled WGS sequence"/>
</dbReference>
<dbReference type="InterPro" id="IPR037053">
    <property type="entry name" value="Phage_tail_collar_dom_sf"/>
</dbReference>
<dbReference type="EMBL" id="PRDM01000008">
    <property type="protein sequence ID" value="MBE8728303.1"/>
    <property type="molecule type" value="Genomic_DNA"/>
</dbReference>
<proteinExistence type="predicted"/>
<sequence>MEGYIAEIRLFAPNFAPKYWAFCYGQILPINTNQALFSLLGTTYGGNGVTTFALPDLRGRTPMGTGTPVDLPACVLGQIQGNNSVTVLSSNLPAHTHSGVNEYTMGAYSDEGNKGSPTGNNIAALPALFSKKAADTTLRPFAPAITINTAGGSQALPVQQPYLGLNYIICLYGIFPSRN</sequence>
<dbReference type="RefSeq" id="WP_194141423.1">
    <property type="nucleotide sequence ID" value="NZ_PRDM01000008.1"/>
</dbReference>
<evidence type="ECO:0000313" key="3">
    <source>
        <dbReference type="Proteomes" id="UP000640614"/>
    </source>
</evidence>
<gene>
    <name evidence="2" type="ORF">C4F50_25620</name>
</gene>
<comment type="caution">
    <text evidence="2">The sequence shown here is derived from an EMBL/GenBank/DDBJ whole genome shotgun (WGS) entry which is preliminary data.</text>
</comment>
<protein>
    <submittedName>
        <fullName evidence="2">Phage tail protein</fullName>
    </submittedName>
</protein>
<evidence type="ECO:0000313" key="2">
    <source>
        <dbReference type="EMBL" id="MBE8728303.1"/>
    </source>
</evidence>
<feature type="domain" description="Phage tail collar" evidence="1">
    <location>
        <begin position="7"/>
        <end position="62"/>
    </location>
</feature>
<organism evidence="2 3">
    <name type="scientific">Flavobacterium hungaricum</name>
    <dbReference type="NCBI Taxonomy" id="2082725"/>
    <lineage>
        <taxon>Bacteria</taxon>
        <taxon>Pseudomonadati</taxon>
        <taxon>Bacteroidota</taxon>
        <taxon>Flavobacteriia</taxon>
        <taxon>Flavobacteriales</taxon>
        <taxon>Flavobacteriaceae</taxon>
        <taxon>Flavobacterium</taxon>
    </lineage>
</organism>